<dbReference type="PANTHER" id="PTHR30461">
    <property type="entry name" value="DNA-INVERTASE FROM LAMBDOID PROPHAGE"/>
    <property type="match status" value="1"/>
</dbReference>
<feature type="domain" description="Resolvase/invertase-type recombinase catalytic" evidence="6">
    <location>
        <begin position="4"/>
        <end position="157"/>
    </location>
</feature>
<protein>
    <submittedName>
        <fullName evidence="7">Resolvase</fullName>
    </submittedName>
</protein>
<dbReference type="Gene3D" id="1.10.1270.10">
    <property type="entry name" value="TrpR-like"/>
    <property type="match status" value="1"/>
</dbReference>
<dbReference type="EMBL" id="AAIETE010000007">
    <property type="protein sequence ID" value="ECD4527323.1"/>
    <property type="molecule type" value="Genomic_DNA"/>
</dbReference>
<evidence type="ECO:0000256" key="3">
    <source>
        <dbReference type="ARBA" id="ARBA00023172"/>
    </source>
</evidence>
<dbReference type="InterPro" id="IPR006119">
    <property type="entry name" value="Resolv_N"/>
</dbReference>
<evidence type="ECO:0000313" key="7">
    <source>
        <dbReference type="EMBL" id="ECD4527323.1"/>
    </source>
</evidence>
<evidence type="ECO:0000256" key="4">
    <source>
        <dbReference type="PIRSR" id="PIRSR606118-50"/>
    </source>
</evidence>
<dbReference type="InterPro" id="IPR038116">
    <property type="entry name" value="TrpR-like_sf"/>
</dbReference>
<dbReference type="PANTHER" id="PTHR30461:SF25">
    <property type="entry name" value="RESOLVASE-RELATED"/>
    <property type="match status" value="1"/>
</dbReference>
<dbReference type="GO" id="GO:0000150">
    <property type="term" value="F:DNA strand exchange activity"/>
    <property type="evidence" value="ECO:0007669"/>
    <property type="project" value="InterPro"/>
</dbReference>
<dbReference type="PROSITE" id="PS00398">
    <property type="entry name" value="RECOMBINASES_2"/>
    <property type="match status" value="1"/>
</dbReference>
<dbReference type="FunFam" id="3.40.50.1390:FF:000010">
    <property type="entry name" value="Recombinase resolvase family"/>
    <property type="match status" value="1"/>
</dbReference>
<dbReference type="GO" id="GO:0003677">
    <property type="term" value="F:DNA binding"/>
    <property type="evidence" value="ECO:0007669"/>
    <property type="project" value="UniProtKB-KW"/>
</dbReference>
<reference evidence="7" key="1">
    <citation type="submission" date="2019-03" db="EMBL/GenBank/DDBJ databases">
        <authorList>
            <person name="Ashton P.M."/>
            <person name="Dallman T."/>
            <person name="Nair S."/>
            <person name="De Pinna E."/>
            <person name="Peters T."/>
            <person name="Grant K."/>
        </authorList>
    </citation>
    <scope>NUCLEOTIDE SEQUENCE</scope>
    <source>
        <strain evidence="7">266927</strain>
    </source>
</reference>
<organism evidence="7">
    <name type="scientific">Salmonella enterica subsp. enterica serovar Mapo</name>
    <dbReference type="NCBI Taxonomy" id="2564752"/>
    <lineage>
        <taxon>Bacteria</taxon>
        <taxon>Pseudomonadati</taxon>
        <taxon>Pseudomonadota</taxon>
        <taxon>Gammaproteobacteria</taxon>
        <taxon>Enterobacterales</taxon>
        <taxon>Enterobacteriaceae</taxon>
        <taxon>Salmonella</taxon>
    </lineage>
</organism>
<dbReference type="InterPro" id="IPR036162">
    <property type="entry name" value="Resolvase-like_N_sf"/>
</dbReference>
<evidence type="ECO:0000256" key="1">
    <source>
        <dbReference type="ARBA" id="ARBA00022908"/>
    </source>
</evidence>
<evidence type="ECO:0000256" key="5">
    <source>
        <dbReference type="PROSITE-ProRule" id="PRU10137"/>
    </source>
</evidence>
<gene>
    <name evidence="7" type="ORF">E0940_10995</name>
</gene>
<dbReference type="InterPro" id="IPR006118">
    <property type="entry name" value="Recombinase_CS"/>
</dbReference>
<evidence type="ECO:0000259" key="6">
    <source>
        <dbReference type="PROSITE" id="PS51736"/>
    </source>
</evidence>
<sequence length="210" mass="23387">MSSVVFGYLRASTDEQDAERAKSDLMKFASENNLRPPIWRPEAMSGAKLERPVLLSVLDDAQRGDIILIEQVDRLSRLNAEDWAKLRRTITDKGIRVVALDLPTSHMLAQSGDEFTGRMLDAINGMMLDMLAAIARKDYEDRRRRQKQGIAKARSEGKYKGRTADLDKQAAIIALLRAGRSYSQIEKAMGVSRPTIAKAAKVAKSAEIIN</sequence>
<dbReference type="PROSITE" id="PS00397">
    <property type="entry name" value="RECOMBINASES_1"/>
    <property type="match status" value="1"/>
</dbReference>
<dbReference type="SUPFAM" id="SSF53041">
    <property type="entry name" value="Resolvase-like"/>
    <property type="match status" value="1"/>
</dbReference>
<proteinExistence type="predicted"/>
<name>A0A5H7IHF1_SALET</name>
<dbReference type="InterPro" id="IPR050639">
    <property type="entry name" value="SSR_resolvase"/>
</dbReference>
<dbReference type="Pfam" id="PF00239">
    <property type="entry name" value="Resolvase"/>
    <property type="match status" value="1"/>
</dbReference>
<feature type="active site" description="O-(5'-phospho-DNA)-serine intermediate" evidence="4 5">
    <location>
        <position position="12"/>
    </location>
</feature>
<dbReference type="GO" id="GO:0015074">
    <property type="term" value="P:DNA integration"/>
    <property type="evidence" value="ECO:0007669"/>
    <property type="project" value="UniProtKB-KW"/>
</dbReference>
<keyword evidence="1" id="KW-0229">DNA integration</keyword>
<dbReference type="Gene3D" id="3.40.50.1390">
    <property type="entry name" value="Resolvase, N-terminal catalytic domain"/>
    <property type="match status" value="1"/>
</dbReference>
<keyword evidence="3" id="KW-0233">DNA recombination</keyword>
<accession>A0A5H7IHF1</accession>
<evidence type="ECO:0000256" key="2">
    <source>
        <dbReference type="ARBA" id="ARBA00023125"/>
    </source>
</evidence>
<dbReference type="AlphaFoldDB" id="A0A5H7IHF1"/>
<dbReference type="PROSITE" id="PS51736">
    <property type="entry name" value="RECOMBINASES_3"/>
    <property type="match status" value="1"/>
</dbReference>
<comment type="caution">
    <text evidence="7">The sequence shown here is derived from an EMBL/GenBank/DDBJ whole genome shotgun (WGS) entry which is preliminary data.</text>
</comment>
<keyword evidence="2" id="KW-0238">DNA-binding</keyword>
<dbReference type="SMART" id="SM00857">
    <property type="entry name" value="Resolvase"/>
    <property type="match status" value="1"/>
</dbReference>